<dbReference type="OrthoDB" id="5488826at2"/>
<proteinExistence type="predicted"/>
<dbReference type="Gene3D" id="2.160.20.10">
    <property type="entry name" value="Single-stranded right-handed beta-helix, Pectin lyase-like"/>
    <property type="match status" value="2"/>
</dbReference>
<feature type="domain" description="Rhamnogalacturonase A/B/Epimerase-like pectate lyase" evidence="2">
    <location>
        <begin position="48"/>
        <end position="184"/>
    </location>
</feature>
<keyword evidence="1" id="KW-0472">Membrane</keyword>
<dbReference type="Pfam" id="PF13229">
    <property type="entry name" value="Beta_helix"/>
    <property type="match status" value="1"/>
</dbReference>
<dbReference type="AlphaFoldDB" id="A0A3D9JLT1"/>
<evidence type="ECO:0000256" key="1">
    <source>
        <dbReference type="SAM" id="Phobius"/>
    </source>
</evidence>
<name>A0A3D9JLT1_9BACL</name>
<dbReference type="GO" id="GO:0016829">
    <property type="term" value="F:lyase activity"/>
    <property type="evidence" value="ECO:0007669"/>
    <property type="project" value="UniProtKB-KW"/>
</dbReference>
<dbReference type="InterPro" id="IPR039448">
    <property type="entry name" value="Beta_helix"/>
</dbReference>
<dbReference type="Pfam" id="PF12708">
    <property type="entry name" value="Pect-lyase_RHGA_epim"/>
    <property type="match status" value="1"/>
</dbReference>
<dbReference type="InterPro" id="IPR006626">
    <property type="entry name" value="PbH1"/>
</dbReference>
<evidence type="ECO:0000313" key="4">
    <source>
        <dbReference type="EMBL" id="RED75061.1"/>
    </source>
</evidence>
<reference evidence="4 5" key="1">
    <citation type="submission" date="2018-07" db="EMBL/GenBank/DDBJ databases">
        <title>Genomic Encyclopedia of Type Strains, Phase III (KMG-III): the genomes of soil and plant-associated and newly described type strains.</title>
        <authorList>
            <person name="Whitman W."/>
        </authorList>
    </citation>
    <scope>NUCLEOTIDE SEQUENCE [LARGE SCALE GENOMIC DNA]</scope>
    <source>
        <strain evidence="4 5">CECT 7287</strain>
    </source>
</reference>
<evidence type="ECO:0000259" key="3">
    <source>
        <dbReference type="Pfam" id="PF13229"/>
    </source>
</evidence>
<gene>
    <name evidence="4" type="ORF">DFP98_11733</name>
</gene>
<dbReference type="SMART" id="SM00710">
    <property type="entry name" value="PbH1"/>
    <property type="match status" value="6"/>
</dbReference>
<accession>A0A3D9JLT1</accession>
<keyword evidence="1" id="KW-0812">Transmembrane</keyword>
<comment type="caution">
    <text evidence="4">The sequence shown here is derived from an EMBL/GenBank/DDBJ whole genome shotgun (WGS) entry which is preliminary data.</text>
</comment>
<feature type="domain" description="Right handed beta helix" evidence="3">
    <location>
        <begin position="244"/>
        <end position="414"/>
    </location>
</feature>
<protein>
    <submittedName>
        <fullName evidence="4">Pectate lyase-like protein</fullName>
    </submittedName>
</protein>
<dbReference type="Proteomes" id="UP000256977">
    <property type="component" value="Unassembled WGS sequence"/>
</dbReference>
<keyword evidence="5" id="KW-1185">Reference proteome</keyword>
<dbReference type="InterPro" id="IPR024535">
    <property type="entry name" value="RHGA/B-epi-like_pectate_lyase"/>
</dbReference>
<dbReference type="InterPro" id="IPR011050">
    <property type="entry name" value="Pectin_lyase_fold/virulence"/>
</dbReference>
<sequence>MSIVKTNRTRIIIFALLLSAATIAFLVLWGQRDSQNVSSGFLEEEEVYNVRRHGAKGDGTTDDTEAINGAIDYVQSAGGGIVFFPVGKYKVSSTLLVSGSNVELRGTGKASVVFMDKSEGAVIKIGNENEMMHTTHNKVTNLTIDRAVPPDPNIEERISYGIHVERARFTTLDGVIVYNAAYGIGVGEKGGDGFPNQFTNIVNSYVMYSGSMQPVSTFPGANIVFWSGADYKVNTTFVEPTHVGILMTGNANGININETTVINGAPFKKGIVSIGKGFARYISNSIIENALEEQIYIGEGSQRVTVSDSWVGAGSVNDRNDRIGIVIEDTTQKVTIANNRIGDQRKQAIVSAGFNVIIQGNTIENNVNSGCVCDSVEITGGDYIIVSDNRVFGSLDRYGIHISGNTDYYTVTGNVSPETGVHAAAAGKNAIVKDNL</sequence>
<evidence type="ECO:0000259" key="2">
    <source>
        <dbReference type="Pfam" id="PF12708"/>
    </source>
</evidence>
<dbReference type="EMBL" id="QRDZ01000017">
    <property type="protein sequence ID" value="RED75061.1"/>
    <property type="molecule type" value="Genomic_DNA"/>
</dbReference>
<keyword evidence="4" id="KW-0456">Lyase</keyword>
<dbReference type="SUPFAM" id="SSF51126">
    <property type="entry name" value="Pectin lyase-like"/>
    <property type="match status" value="1"/>
</dbReference>
<organism evidence="4 5">
    <name type="scientific">Cohnella phaseoli</name>
    <dbReference type="NCBI Taxonomy" id="456490"/>
    <lineage>
        <taxon>Bacteria</taxon>
        <taxon>Bacillati</taxon>
        <taxon>Bacillota</taxon>
        <taxon>Bacilli</taxon>
        <taxon>Bacillales</taxon>
        <taxon>Paenibacillaceae</taxon>
        <taxon>Cohnella</taxon>
    </lineage>
</organism>
<keyword evidence="1" id="KW-1133">Transmembrane helix</keyword>
<evidence type="ECO:0000313" key="5">
    <source>
        <dbReference type="Proteomes" id="UP000256977"/>
    </source>
</evidence>
<feature type="transmembrane region" description="Helical" evidence="1">
    <location>
        <begin position="12"/>
        <end position="30"/>
    </location>
</feature>
<dbReference type="InterPro" id="IPR012334">
    <property type="entry name" value="Pectin_lyas_fold"/>
</dbReference>